<sequence>MLASTRRSKNKQRQVREVWLTGVRIPRSWCTARCKWSRKRNAQKSRSRTRRWSTVR</sequence>
<dbReference type="AlphaFoldDB" id="A0A0E9XTD2"/>
<protein>
    <submittedName>
        <fullName evidence="1">Uncharacterized protein</fullName>
    </submittedName>
</protein>
<proteinExistence type="predicted"/>
<reference evidence="1" key="1">
    <citation type="submission" date="2014-11" db="EMBL/GenBank/DDBJ databases">
        <authorList>
            <person name="Amaro Gonzalez C."/>
        </authorList>
    </citation>
    <scope>NUCLEOTIDE SEQUENCE</scope>
</reference>
<accession>A0A0E9XTD2</accession>
<reference evidence="1" key="2">
    <citation type="journal article" date="2015" name="Fish Shellfish Immunol.">
        <title>Early steps in the European eel (Anguilla anguilla)-Vibrio vulnificus interaction in the gills: Role of the RtxA13 toxin.</title>
        <authorList>
            <person name="Callol A."/>
            <person name="Pajuelo D."/>
            <person name="Ebbesson L."/>
            <person name="Teles M."/>
            <person name="MacKenzie S."/>
            <person name="Amaro C."/>
        </authorList>
    </citation>
    <scope>NUCLEOTIDE SEQUENCE</scope>
</reference>
<evidence type="ECO:0000313" key="1">
    <source>
        <dbReference type="EMBL" id="JAI05993.1"/>
    </source>
</evidence>
<dbReference type="EMBL" id="GBXM01002585">
    <property type="protein sequence ID" value="JAI05993.1"/>
    <property type="molecule type" value="Transcribed_RNA"/>
</dbReference>
<organism evidence="1">
    <name type="scientific">Anguilla anguilla</name>
    <name type="common">European freshwater eel</name>
    <name type="synonym">Muraena anguilla</name>
    <dbReference type="NCBI Taxonomy" id="7936"/>
    <lineage>
        <taxon>Eukaryota</taxon>
        <taxon>Metazoa</taxon>
        <taxon>Chordata</taxon>
        <taxon>Craniata</taxon>
        <taxon>Vertebrata</taxon>
        <taxon>Euteleostomi</taxon>
        <taxon>Actinopterygii</taxon>
        <taxon>Neopterygii</taxon>
        <taxon>Teleostei</taxon>
        <taxon>Anguilliformes</taxon>
        <taxon>Anguillidae</taxon>
        <taxon>Anguilla</taxon>
    </lineage>
</organism>
<name>A0A0E9XTD2_ANGAN</name>